<reference evidence="1" key="1">
    <citation type="journal article" date="2022" name="Int. J. Mol. Sci.">
        <title>Draft Genome of Tanacetum Coccineum: Genomic Comparison of Closely Related Tanacetum-Family Plants.</title>
        <authorList>
            <person name="Yamashiro T."/>
            <person name="Shiraishi A."/>
            <person name="Nakayama K."/>
            <person name="Satake H."/>
        </authorList>
    </citation>
    <scope>NUCLEOTIDE SEQUENCE</scope>
</reference>
<name>A0ABQ5CT40_9ASTR</name>
<reference evidence="1" key="2">
    <citation type="submission" date="2022-01" db="EMBL/GenBank/DDBJ databases">
        <authorList>
            <person name="Yamashiro T."/>
            <person name="Shiraishi A."/>
            <person name="Satake H."/>
            <person name="Nakayama K."/>
        </authorList>
    </citation>
    <scope>NUCLEOTIDE SEQUENCE</scope>
</reference>
<comment type="caution">
    <text evidence="1">The sequence shown here is derived from an EMBL/GenBank/DDBJ whole genome shotgun (WGS) entry which is preliminary data.</text>
</comment>
<accession>A0ABQ5CT40</accession>
<dbReference type="Proteomes" id="UP001151760">
    <property type="component" value="Unassembled WGS sequence"/>
</dbReference>
<gene>
    <name evidence="1" type="ORF">Tco_0910490</name>
</gene>
<protein>
    <recommendedName>
        <fullName evidence="3">Integrase, catalytic region, zinc finger, CCHC-type, peptidase aspartic, catalytic</fullName>
    </recommendedName>
</protein>
<sequence length="172" mass="19409">MFDEYFKPPSVVSTTISTITLPPPDTAEVCSSITIVQDAPYPSTSPNNKSTYPLINSTNVEEPNNEEEAEFDSDTFTNQFAPLVTSLAESSSRIVDTLNIHIFQQPQINTKRWTKDHPLVTIISNPSKPVSTRCQLAIDALWCYFYAFLTEVEPNNYKEAMTESCWIEAMQE</sequence>
<proteinExistence type="predicted"/>
<evidence type="ECO:0008006" key="3">
    <source>
        <dbReference type="Google" id="ProtNLM"/>
    </source>
</evidence>
<dbReference type="EMBL" id="BQNB010014606">
    <property type="protein sequence ID" value="GJT30215.1"/>
    <property type="molecule type" value="Genomic_DNA"/>
</dbReference>
<evidence type="ECO:0000313" key="2">
    <source>
        <dbReference type="Proteomes" id="UP001151760"/>
    </source>
</evidence>
<evidence type="ECO:0000313" key="1">
    <source>
        <dbReference type="EMBL" id="GJT30215.1"/>
    </source>
</evidence>
<keyword evidence="2" id="KW-1185">Reference proteome</keyword>
<organism evidence="1 2">
    <name type="scientific">Tanacetum coccineum</name>
    <dbReference type="NCBI Taxonomy" id="301880"/>
    <lineage>
        <taxon>Eukaryota</taxon>
        <taxon>Viridiplantae</taxon>
        <taxon>Streptophyta</taxon>
        <taxon>Embryophyta</taxon>
        <taxon>Tracheophyta</taxon>
        <taxon>Spermatophyta</taxon>
        <taxon>Magnoliopsida</taxon>
        <taxon>eudicotyledons</taxon>
        <taxon>Gunneridae</taxon>
        <taxon>Pentapetalae</taxon>
        <taxon>asterids</taxon>
        <taxon>campanulids</taxon>
        <taxon>Asterales</taxon>
        <taxon>Asteraceae</taxon>
        <taxon>Asteroideae</taxon>
        <taxon>Anthemideae</taxon>
        <taxon>Anthemidinae</taxon>
        <taxon>Tanacetum</taxon>
    </lineage>
</organism>